<dbReference type="GO" id="GO:0008237">
    <property type="term" value="F:metallopeptidase activity"/>
    <property type="evidence" value="ECO:0007669"/>
    <property type="project" value="UniProtKB-KW"/>
</dbReference>
<dbReference type="Pfam" id="PF07171">
    <property type="entry name" value="MlrC_C"/>
    <property type="match status" value="1"/>
</dbReference>
<dbReference type="InterPro" id="IPR010799">
    <property type="entry name" value="MlrC_C"/>
</dbReference>
<accession>A0A090EBB4</accession>
<organism evidence="4 5">
    <name type="scientific">Mesorhizobium plurifarium</name>
    <dbReference type="NCBI Taxonomy" id="69974"/>
    <lineage>
        <taxon>Bacteria</taxon>
        <taxon>Pseudomonadati</taxon>
        <taxon>Pseudomonadota</taxon>
        <taxon>Alphaproteobacteria</taxon>
        <taxon>Hyphomicrobiales</taxon>
        <taxon>Phyllobacteriaceae</taxon>
        <taxon>Mesorhizobium</taxon>
    </lineage>
</organism>
<feature type="domain" description="Microcystin LR degradation protein MlrC C-terminal" evidence="2">
    <location>
        <begin position="303"/>
        <end position="470"/>
    </location>
</feature>
<keyword evidence="1" id="KW-0645">Protease</keyword>
<dbReference type="EMBL" id="CCMZ01000040">
    <property type="protein sequence ID" value="CDX24837.1"/>
    <property type="molecule type" value="Genomic_DNA"/>
</dbReference>
<comment type="cofactor">
    <cofactor evidence="1">
        <name>Zn(2+)</name>
        <dbReference type="ChEBI" id="CHEBI:29105"/>
    </cofactor>
    <text evidence="1">Binds 1 zinc ion per subunit.</text>
</comment>
<dbReference type="AlphaFoldDB" id="A0A090EBB4"/>
<name>A0A090EBB4_MESPL</name>
<dbReference type="Pfam" id="PF07364">
    <property type="entry name" value="DUF1485"/>
    <property type="match status" value="1"/>
</dbReference>
<protein>
    <recommendedName>
        <fullName evidence="1">Microcystinase C</fullName>
        <shortName evidence="1">MlrC</shortName>
    </recommendedName>
</protein>
<evidence type="ECO:0000313" key="5">
    <source>
        <dbReference type="Proteomes" id="UP000045285"/>
    </source>
</evidence>
<reference evidence="5" key="1">
    <citation type="submission" date="2014-08" db="EMBL/GenBank/DDBJ databases">
        <authorList>
            <person name="Moulin L."/>
        </authorList>
    </citation>
    <scope>NUCLEOTIDE SEQUENCE [LARGE SCALE GENOMIC DNA]</scope>
</reference>
<evidence type="ECO:0000259" key="2">
    <source>
        <dbReference type="Pfam" id="PF07171"/>
    </source>
</evidence>
<dbReference type="GO" id="GO:0046872">
    <property type="term" value="F:metal ion binding"/>
    <property type="evidence" value="ECO:0007669"/>
    <property type="project" value="UniProtKB-KW"/>
</dbReference>
<comment type="similarity">
    <text evidence="1">Belongs to the peptidase M81 family.</text>
</comment>
<proteinExistence type="inferred from homology"/>
<evidence type="ECO:0000313" key="4">
    <source>
        <dbReference type="EMBL" id="CDX24837.1"/>
    </source>
</evidence>
<evidence type="ECO:0000256" key="1">
    <source>
        <dbReference type="PIRNR" id="PIRNR012702"/>
    </source>
</evidence>
<comment type="function">
    <text evidence="1">Involved in peptidolytic degradation of cyclic heptapeptide hepatotoxin microcystin (MC).</text>
</comment>
<dbReference type="Proteomes" id="UP000045285">
    <property type="component" value="Unassembled WGS sequence"/>
</dbReference>
<feature type="domain" description="Microcystin LR degradation protein MlrC N-terminal" evidence="3">
    <location>
        <begin position="4"/>
        <end position="290"/>
    </location>
</feature>
<keyword evidence="1" id="KW-0479">Metal-binding</keyword>
<dbReference type="PIRSF" id="PIRSF012702">
    <property type="entry name" value="UCP012702"/>
    <property type="match status" value="1"/>
</dbReference>
<dbReference type="InterPro" id="IPR009197">
    <property type="entry name" value="MlrC"/>
</dbReference>
<dbReference type="InterPro" id="IPR015995">
    <property type="entry name" value="MlrC_N"/>
</dbReference>
<sequence>MSYRILTGEIEHEANTFSKVPTTLEHFRARALLLGEEIPAARRGTRTALGAVFDAANRFDWTLSYPLAASATPGGTVTGETFEQLCAWFLAGAEGCDGALINLHGAMVAEGYEDPEGEILARLRAILGPGAPIVATLDLHANVTKKMAANASALIAVRTYPHIDYYERAWQGAELLDRALRGEIHPRTVIAKRPILEGLDGGRTQVGPMRELINRGAALEDSGKALVVSVCAGFSLSDVYDVGPSVTVTADGDTMQAQRIAEEFMDYAWETREFRSLPQDSSIDEAMQRAKAGEASAEKPLVLADNSDNPGGGAYGDSTNLLRAMIAADLQNAAFHAIFDPAAVQAGIAIGVGNKGRILLGGKHAPEMGGGPLEVEAQVVSITDGRFRCYGPAFGGGAWRSFGPSLMLRVGGIEIAVISRNDQATDLAQLTSLGIDPFHCATIALKSSHHFRAAFEPIARDVIRVDGGGMLGGALRSAYRHVRRPIWPLDNIKL</sequence>
<evidence type="ECO:0000259" key="3">
    <source>
        <dbReference type="Pfam" id="PF07364"/>
    </source>
</evidence>
<gene>
    <name evidence="4" type="ORF">MPL3356_450005</name>
</gene>
<keyword evidence="5" id="KW-1185">Reference proteome</keyword>
<keyword evidence="1" id="KW-0482">Metalloprotease</keyword>
<dbReference type="GO" id="GO:0006508">
    <property type="term" value="P:proteolysis"/>
    <property type="evidence" value="ECO:0007669"/>
    <property type="project" value="UniProtKB-KW"/>
</dbReference>
<keyword evidence="1" id="KW-0378">Hydrolase</keyword>